<name>A0A4S1X363_9SPHN</name>
<evidence type="ECO:0000313" key="3">
    <source>
        <dbReference type="EMBL" id="TGX50388.1"/>
    </source>
</evidence>
<feature type="transmembrane region" description="Helical" evidence="1">
    <location>
        <begin position="45"/>
        <end position="64"/>
    </location>
</feature>
<organism evidence="3 4">
    <name type="scientific">Sphingomonas gei</name>
    <dbReference type="NCBI Taxonomy" id="1395960"/>
    <lineage>
        <taxon>Bacteria</taxon>
        <taxon>Pseudomonadati</taxon>
        <taxon>Pseudomonadota</taxon>
        <taxon>Alphaproteobacteria</taxon>
        <taxon>Sphingomonadales</taxon>
        <taxon>Sphingomonadaceae</taxon>
        <taxon>Sphingomonas</taxon>
    </lineage>
</organism>
<reference evidence="3 4" key="1">
    <citation type="submission" date="2019-04" db="EMBL/GenBank/DDBJ databases">
        <title>Sphingomonas psychrotolerans sp. nov., isolated from soil in the Tianshan Mountains, Xinjiang, China.</title>
        <authorList>
            <person name="Luo Y."/>
            <person name="Sheng H."/>
        </authorList>
    </citation>
    <scope>NUCLEOTIDE SEQUENCE [LARGE SCALE GENOMIC DNA]</scope>
    <source>
        <strain evidence="3 4">ZFGT-11</strain>
    </source>
</reference>
<proteinExistence type="predicted"/>
<evidence type="ECO:0000256" key="2">
    <source>
        <dbReference type="SAM" id="SignalP"/>
    </source>
</evidence>
<protein>
    <recommendedName>
        <fullName evidence="5">Ferrochelatase</fullName>
    </recommendedName>
</protein>
<sequence length="73" mass="7105">MLSKLLTAAAVVTMAATPVMAAPASKLSLSRASTASEKDSELAPAVIIGVLATAAIIGGAVALANNDDDPDSP</sequence>
<evidence type="ECO:0000313" key="4">
    <source>
        <dbReference type="Proteomes" id="UP000306147"/>
    </source>
</evidence>
<keyword evidence="2" id="KW-0732">Signal</keyword>
<dbReference type="EMBL" id="SRXT01000007">
    <property type="protein sequence ID" value="TGX50388.1"/>
    <property type="molecule type" value="Genomic_DNA"/>
</dbReference>
<keyword evidence="1" id="KW-0472">Membrane</keyword>
<evidence type="ECO:0008006" key="5">
    <source>
        <dbReference type="Google" id="ProtNLM"/>
    </source>
</evidence>
<dbReference type="OrthoDB" id="7577574at2"/>
<accession>A0A4S1X363</accession>
<feature type="chain" id="PRO_5020868574" description="Ferrochelatase" evidence="2">
    <location>
        <begin position="22"/>
        <end position="73"/>
    </location>
</feature>
<dbReference type="Proteomes" id="UP000306147">
    <property type="component" value="Unassembled WGS sequence"/>
</dbReference>
<feature type="signal peptide" evidence="2">
    <location>
        <begin position="1"/>
        <end position="21"/>
    </location>
</feature>
<gene>
    <name evidence="3" type="ORF">E5A73_18435</name>
</gene>
<dbReference type="AlphaFoldDB" id="A0A4S1X363"/>
<keyword evidence="4" id="KW-1185">Reference proteome</keyword>
<keyword evidence="1" id="KW-1133">Transmembrane helix</keyword>
<comment type="caution">
    <text evidence="3">The sequence shown here is derived from an EMBL/GenBank/DDBJ whole genome shotgun (WGS) entry which is preliminary data.</text>
</comment>
<evidence type="ECO:0000256" key="1">
    <source>
        <dbReference type="SAM" id="Phobius"/>
    </source>
</evidence>
<keyword evidence="1" id="KW-0812">Transmembrane</keyword>